<sequence>MNDIFPFVLWIVPDERRKENILNAIHTKLNNFWQMFQVVTLDEFSQFIQGGNDE</sequence>
<dbReference type="AlphaFoldDB" id="A0A139MZ97"/>
<name>A0A139MZ97_STRGN</name>
<evidence type="ECO:0000313" key="1">
    <source>
        <dbReference type="EMBL" id="KXT68821.1"/>
    </source>
</evidence>
<dbReference type="Proteomes" id="UP000070096">
    <property type="component" value="Unassembled WGS sequence"/>
</dbReference>
<dbReference type="EMBL" id="LQRC01000258">
    <property type="protein sequence ID" value="KXT68821.1"/>
    <property type="molecule type" value="Genomic_DNA"/>
</dbReference>
<gene>
    <name evidence="1" type="ORF">SGODD07_02021</name>
</gene>
<organism evidence="1 2">
    <name type="scientific">Streptococcus gordonii</name>
    <dbReference type="NCBI Taxonomy" id="1302"/>
    <lineage>
        <taxon>Bacteria</taxon>
        <taxon>Bacillati</taxon>
        <taxon>Bacillota</taxon>
        <taxon>Bacilli</taxon>
        <taxon>Lactobacillales</taxon>
        <taxon>Streptococcaceae</taxon>
        <taxon>Streptococcus</taxon>
    </lineage>
</organism>
<proteinExistence type="predicted"/>
<accession>A0A139MZ97</accession>
<evidence type="ECO:0000313" key="2">
    <source>
        <dbReference type="Proteomes" id="UP000070096"/>
    </source>
</evidence>
<protein>
    <submittedName>
        <fullName evidence="1">Uncharacterized protein</fullName>
    </submittedName>
</protein>
<reference evidence="1 2" key="1">
    <citation type="submission" date="2016-01" db="EMBL/GenBank/DDBJ databases">
        <title>Highly variable Streptococcus oralis are common among viridans streptococci isolated from primates.</title>
        <authorList>
            <person name="Denapaite D."/>
            <person name="Rieger M."/>
            <person name="Koendgen S."/>
            <person name="Brueckner R."/>
            <person name="Ochigava I."/>
            <person name="Kappeler P."/>
            <person name="Maetz-Rensing K."/>
            <person name="Leendertz F."/>
            <person name="Hakenbeck R."/>
        </authorList>
    </citation>
    <scope>NUCLEOTIDE SEQUENCE [LARGE SCALE GENOMIC DNA]</scope>
    <source>
        <strain evidence="1 2">DD07</strain>
    </source>
</reference>
<dbReference type="PATRIC" id="fig|1302.21.peg.2232"/>
<comment type="caution">
    <text evidence="1">The sequence shown here is derived from an EMBL/GenBank/DDBJ whole genome shotgun (WGS) entry which is preliminary data.</text>
</comment>